<proteinExistence type="predicted"/>
<sequence length="385" mass="44979">TSPKDIGNIALSHFQSILGPPTHKTSPVLISQVVDMIRTDRNLELWITTCTIKLLWLLLFRMESVWVAWIHQNVIKDESIWQMKPKQSHTWLFKQILAIRQTAIQWAIIDPANGIDVSFWFDPWTKYGQLISFIGPLGPRQTGIPLSTTVAELWRNDSWTLQSARSNRMEELLTHLTTINLSDIPSFPQWIVNGRQQRSYSSSLIYQSLQEPLPNVPWYRLIWIKKGIPKHKSLAWLMLLNRCPTRDRLLSWNLQTDPSCLLCNHANESRDHIYFTCSFSSDVWNHFSSRFNINSASSSWDDIAQSLMSQATSANHKYLSILTWQAVIYNIWWERNERLHRGNHRSVDQIIAKTTTIIKNRISAMRPENNSLPSDLMQYWFLHFP</sequence>
<reference evidence="2 3" key="1">
    <citation type="submission" date="2021-05" db="EMBL/GenBank/DDBJ databases">
        <title>Genome Assembly of Synthetic Allotetraploid Brassica napus Reveals Homoeologous Exchanges between Subgenomes.</title>
        <authorList>
            <person name="Davis J.T."/>
        </authorList>
    </citation>
    <scope>NUCLEOTIDE SEQUENCE [LARGE SCALE GENOMIC DNA]</scope>
    <source>
        <strain evidence="3">cv. Da-Ae</strain>
        <tissue evidence="2">Seedling</tissue>
    </source>
</reference>
<gene>
    <name evidence="2" type="ORF">HID58_075660</name>
</gene>
<feature type="domain" description="Reverse transcriptase zinc-binding" evidence="1">
    <location>
        <begin position="200"/>
        <end position="284"/>
    </location>
</feature>
<dbReference type="Proteomes" id="UP000824890">
    <property type="component" value="Unassembled WGS sequence"/>
</dbReference>
<dbReference type="PANTHER" id="PTHR33116:SF80">
    <property type="entry name" value="REVERSE TRANSCRIPTASE ZINC-BINDING DOMAIN-CONTAINING PROTEIN"/>
    <property type="match status" value="1"/>
</dbReference>
<dbReference type="Pfam" id="PF13966">
    <property type="entry name" value="zf-RVT"/>
    <property type="match status" value="1"/>
</dbReference>
<feature type="non-terminal residue" evidence="2">
    <location>
        <position position="1"/>
    </location>
</feature>
<evidence type="ECO:0000313" key="2">
    <source>
        <dbReference type="EMBL" id="KAH0868638.1"/>
    </source>
</evidence>
<evidence type="ECO:0000259" key="1">
    <source>
        <dbReference type="Pfam" id="PF13966"/>
    </source>
</evidence>
<dbReference type="EMBL" id="JAGKQM010000017">
    <property type="protein sequence ID" value="KAH0868638.1"/>
    <property type="molecule type" value="Genomic_DNA"/>
</dbReference>
<comment type="caution">
    <text evidence="2">The sequence shown here is derived from an EMBL/GenBank/DDBJ whole genome shotgun (WGS) entry which is preliminary data.</text>
</comment>
<keyword evidence="3" id="KW-1185">Reference proteome</keyword>
<protein>
    <recommendedName>
        <fullName evidence="1">Reverse transcriptase zinc-binding domain-containing protein</fullName>
    </recommendedName>
</protein>
<organism evidence="2 3">
    <name type="scientific">Brassica napus</name>
    <name type="common">Rape</name>
    <dbReference type="NCBI Taxonomy" id="3708"/>
    <lineage>
        <taxon>Eukaryota</taxon>
        <taxon>Viridiplantae</taxon>
        <taxon>Streptophyta</taxon>
        <taxon>Embryophyta</taxon>
        <taxon>Tracheophyta</taxon>
        <taxon>Spermatophyta</taxon>
        <taxon>Magnoliopsida</taxon>
        <taxon>eudicotyledons</taxon>
        <taxon>Gunneridae</taxon>
        <taxon>Pentapetalae</taxon>
        <taxon>rosids</taxon>
        <taxon>malvids</taxon>
        <taxon>Brassicales</taxon>
        <taxon>Brassicaceae</taxon>
        <taxon>Brassiceae</taxon>
        <taxon>Brassica</taxon>
    </lineage>
</organism>
<dbReference type="PANTHER" id="PTHR33116">
    <property type="entry name" value="REVERSE TRANSCRIPTASE ZINC-BINDING DOMAIN-CONTAINING PROTEIN-RELATED-RELATED"/>
    <property type="match status" value="1"/>
</dbReference>
<accession>A0ABQ7YK97</accession>
<name>A0ABQ7YK97_BRANA</name>
<dbReference type="InterPro" id="IPR026960">
    <property type="entry name" value="RVT-Znf"/>
</dbReference>
<evidence type="ECO:0000313" key="3">
    <source>
        <dbReference type="Proteomes" id="UP000824890"/>
    </source>
</evidence>